<keyword evidence="3" id="KW-1185">Reference proteome</keyword>
<proteinExistence type="predicted"/>
<dbReference type="KEGG" id="dpl:KGM_210725"/>
<feature type="region of interest" description="Disordered" evidence="1">
    <location>
        <begin position="124"/>
        <end position="144"/>
    </location>
</feature>
<dbReference type="Proteomes" id="UP000007151">
    <property type="component" value="Unassembled WGS sequence"/>
</dbReference>
<organism evidence="2 3">
    <name type="scientific">Danaus plexippus plexippus</name>
    <dbReference type="NCBI Taxonomy" id="278856"/>
    <lineage>
        <taxon>Eukaryota</taxon>
        <taxon>Metazoa</taxon>
        <taxon>Ecdysozoa</taxon>
        <taxon>Arthropoda</taxon>
        <taxon>Hexapoda</taxon>
        <taxon>Insecta</taxon>
        <taxon>Pterygota</taxon>
        <taxon>Neoptera</taxon>
        <taxon>Endopterygota</taxon>
        <taxon>Lepidoptera</taxon>
        <taxon>Glossata</taxon>
        <taxon>Ditrysia</taxon>
        <taxon>Papilionoidea</taxon>
        <taxon>Nymphalidae</taxon>
        <taxon>Danainae</taxon>
        <taxon>Danaini</taxon>
        <taxon>Danaina</taxon>
        <taxon>Danaus</taxon>
        <taxon>Danaus</taxon>
    </lineage>
</organism>
<evidence type="ECO:0000313" key="3">
    <source>
        <dbReference type="Proteomes" id="UP000007151"/>
    </source>
</evidence>
<comment type="caution">
    <text evidence="2">The sequence shown here is derived from an EMBL/GenBank/DDBJ whole genome shotgun (WGS) entry which is preliminary data.</text>
</comment>
<feature type="compositionally biased region" description="Basic and acidic residues" evidence="1">
    <location>
        <begin position="34"/>
        <end position="55"/>
    </location>
</feature>
<feature type="compositionally biased region" description="Polar residues" evidence="1">
    <location>
        <begin position="124"/>
        <end position="134"/>
    </location>
</feature>
<dbReference type="EMBL" id="AGBW02008658">
    <property type="protein sequence ID" value="OWR52849.1"/>
    <property type="molecule type" value="Genomic_DNA"/>
</dbReference>
<dbReference type="AlphaFoldDB" id="A0A212FGI9"/>
<evidence type="ECO:0000256" key="1">
    <source>
        <dbReference type="SAM" id="MobiDB-lite"/>
    </source>
</evidence>
<dbReference type="InParanoid" id="A0A212FGI9"/>
<evidence type="ECO:0000313" key="2">
    <source>
        <dbReference type="EMBL" id="OWR52849.1"/>
    </source>
</evidence>
<sequence length="235" mass="26241">MSQTRKSLNRPRSRLPIDEETVRLWDLSSNENASDQKTKDASTKTERNDRKLVADSSKVGEIERDITLEVMREKHSINKHQLAGTIRNSIKEKFDSKKTTKSEPYAVHLKVGYGRDDGTVITSNADVEDTSNSNENRDGVCKRNPGSIVRKRRVDVRGAEADSISHASGLRMGPGGALALCRLERNSSVAGAALGLRSVQTEEMPKVSAYFQSYALFGKEISEKYFYNKMLLSRT</sequence>
<protein>
    <submittedName>
        <fullName evidence="2">Uncharacterized protein</fullName>
    </submittedName>
</protein>
<name>A0A212FGI9_DANPL</name>
<gene>
    <name evidence="2" type="ORF">KGM_210725</name>
</gene>
<feature type="region of interest" description="Disordered" evidence="1">
    <location>
        <begin position="1"/>
        <end position="55"/>
    </location>
</feature>
<accession>A0A212FGI9</accession>
<reference evidence="2 3" key="1">
    <citation type="journal article" date="2011" name="Cell">
        <title>The monarch butterfly genome yields insights into long-distance migration.</title>
        <authorList>
            <person name="Zhan S."/>
            <person name="Merlin C."/>
            <person name="Boore J.L."/>
            <person name="Reppert S.M."/>
        </authorList>
    </citation>
    <scope>NUCLEOTIDE SEQUENCE [LARGE SCALE GENOMIC DNA]</scope>
    <source>
        <strain evidence="2">F-2</strain>
    </source>
</reference>